<keyword evidence="11 20" id="KW-1133">Transmembrane helix</keyword>
<keyword evidence="6" id="KW-0808">Transferase</keyword>
<evidence type="ECO:0000259" key="21">
    <source>
        <dbReference type="PROSITE" id="PS50109"/>
    </source>
</evidence>
<dbReference type="FunFam" id="3.30.565.10:FF:000010">
    <property type="entry name" value="Sensor histidine kinase RcsC"/>
    <property type="match status" value="1"/>
</dbReference>
<dbReference type="InterPro" id="IPR008207">
    <property type="entry name" value="Sig_transdc_His_kin_Hpt_dom"/>
</dbReference>
<dbReference type="PROSITE" id="PS50110">
    <property type="entry name" value="RESPONSE_REGULATORY"/>
    <property type="match status" value="2"/>
</dbReference>
<accession>A0AAW3ZJF0</accession>
<feature type="modified residue" description="4-aspartylphosphate" evidence="18">
    <location>
        <position position="780"/>
    </location>
</feature>
<protein>
    <recommendedName>
        <fullName evidence="16">Sensory/regulatory protein RpfC</fullName>
        <ecNumber evidence="3">2.7.13.3</ecNumber>
    </recommendedName>
</protein>
<evidence type="ECO:0000256" key="12">
    <source>
        <dbReference type="ARBA" id="ARBA00023012"/>
    </source>
</evidence>
<keyword evidence="8" id="KW-0547">Nucleotide-binding</keyword>
<evidence type="ECO:0000256" key="11">
    <source>
        <dbReference type="ARBA" id="ARBA00022989"/>
    </source>
</evidence>
<comment type="caution">
    <text evidence="25">The sequence shown here is derived from an EMBL/GenBank/DDBJ whole genome shotgun (WGS) entry which is preliminary data.</text>
</comment>
<evidence type="ECO:0000256" key="10">
    <source>
        <dbReference type="ARBA" id="ARBA00022840"/>
    </source>
</evidence>
<comment type="subcellular location">
    <subcellularLocation>
        <location evidence="2">Cell inner membrane</location>
        <topology evidence="2">Multi-pass membrane protein</topology>
    </subcellularLocation>
</comment>
<sequence length="1212" mass="134483">MTPLNGAPQPPAPIAFRDRLATRTALSMAIRITAVVIVVTGLSYWHVVRSLAEQTEDKLLQYAAERAAKESVYLRPTVQQQQVFKQAFLDAWARMGEADLADFARLYQRLDDGTTRLRPETFYGQPGADGVIHRNVTGFVGRGVNVDDPFVQKRLVLMWRLIDRFGPAWTHSFTNLYAYGPENLLIGHWEGLPWGLGAEADLDMTQEAWSLIVDPQHNTARNTAWSDLYFDATAGAWMVTAATPIDLDGRMLGAVAQDVILNDLFDRVAADHLEGSYNLVLSRGGGLVVHPGKQEELKARSGQVQIGELGDVKLDALWTAVSAQLDGERTPFLIDDPHNQALLAVAFVEGPDWVFITVYPKALLAATARNTAQFILLLSVIALIIELIMLVRVVRSKVVEPLERFVSASEAVGQGDYQIVASGQLALPEARKDEVGVLARTFRAMSKRIVDFRDTLERRVEQRTQELALAIDEARNANAAKSRFLAHMSHEIRTPMNAIIGMSRLAQKSALDRKQRDYLDKISASAKTLLAIINDILDYSKIEAGHLRLESIRFDLVDVIRSVTGIVSLQAQSKGLELLFHVAPDVPRRLIGDPLRLSQVITNLASNAVKFTEHGEVVVKIEQTESSGDQTSLSISVRDSGIGIPPERLQALFQPFTQADESITRRFGGTGLGLAICRQLVEMMGGDIEVDSTPGQGSCFLFTCRLGVEPGDQRWSQAPQQLRGKRALVIDDNFSARQILTEMLVHLGLRAENASNAVEGQAKLRGACLESDPFEIVLVDWNMPDADGIETAKLLQADTEQPIPLTLLMVTAYDHEGLTDQAEQAGIAQVLTKPLNESTLHDALLEAVLGDRAARELPERRRQQREGEFSALRGVRVLLVEDSPLNRQVAVEFLADVGIDPDIACNGREALDMIQPGRYHLVLMDVQMPVLDGIAATRELRADPRYKDLPIIAMTAHAMSGDRQLSLNAGMNEHITKPIDPEQMYRAMLQCLRERGTLPRQSEPRDSERDTQTLPDRLRQLSMRGLHVQRGLGHHLGRIPLYERVLLTFIEEFGEAGKQIRQHCRQSEPNEVLRVAHTLKSSANSVGADSLADQARLIESMASEQQLPNEELISRLETELRRVLAALADWRADLGRPAGRSDGSDHHMLFQRLRECLSRDDAAAQEWLDMLSGAAPEQLADGLEKLQAAVDELEYARAIELAQQLEQRWSMP</sequence>
<dbReference type="GO" id="GO:0005524">
    <property type="term" value="F:ATP binding"/>
    <property type="evidence" value="ECO:0007669"/>
    <property type="project" value="UniProtKB-KW"/>
</dbReference>
<evidence type="ECO:0000256" key="1">
    <source>
        <dbReference type="ARBA" id="ARBA00000085"/>
    </source>
</evidence>
<evidence type="ECO:0000256" key="3">
    <source>
        <dbReference type="ARBA" id="ARBA00012438"/>
    </source>
</evidence>
<feature type="domain" description="Response regulatory" evidence="22">
    <location>
        <begin position="726"/>
        <end position="848"/>
    </location>
</feature>
<feature type="region of interest" description="Disordered" evidence="19">
    <location>
        <begin position="996"/>
        <end position="1016"/>
    </location>
</feature>
<evidence type="ECO:0000256" key="2">
    <source>
        <dbReference type="ARBA" id="ARBA00004429"/>
    </source>
</evidence>
<dbReference type="Pfam" id="PF00072">
    <property type="entry name" value="Response_reg"/>
    <property type="match status" value="2"/>
</dbReference>
<evidence type="ECO:0000256" key="13">
    <source>
        <dbReference type="ARBA" id="ARBA00023026"/>
    </source>
</evidence>
<dbReference type="Pfam" id="PF00512">
    <property type="entry name" value="HisKA"/>
    <property type="match status" value="1"/>
</dbReference>
<keyword evidence="26" id="KW-1185">Reference proteome</keyword>
<evidence type="ECO:0000259" key="24">
    <source>
        <dbReference type="PROSITE" id="PS50894"/>
    </source>
</evidence>
<dbReference type="InterPro" id="IPR005467">
    <property type="entry name" value="His_kinase_dom"/>
</dbReference>
<evidence type="ECO:0000256" key="14">
    <source>
        <dbReference type="ARBA" id="ARBA00023136"/>
    </source>
</evidence>
<dbReference type="CDD" id="cd17546">
    <property type="entry name" value="REC_hyHK_CKI1_RcsC-like"/>
    <property type="match status" value="2"/>
</dbReference>
<feature type="domain" description="Response regulatory" evidence="22">
    <location>
        <begin position="876"/>
        <end position="992"/>
    </location>
</feature>
<reference evidence="25 26" key="1">
    <citation type="submission" date="2020-09" db="EMBL/GenBank/DDBJ databases">
        <title>Pseudoxanthomonas sp. CAU 1598 isolated from sand of Yaerae Beach.</title>
        <authorList>
            <person name="Kim W."/>
        </authorList>
    </citation>
    <scope>NUCLEOTIDE SEQUENCE [LARGE SCALE GENOMIC DNA]</scope>
    <source>
        <strain evidence="25 26">CAU 1598</strain>
    </source>
</reference>
<dbReference type="Gene3D" id="3.30.450.20">
    <property type="entry name" value="PAS domain"/>
    <property type="match status" value="2"/>
</dbReference>
<keyword evidence="10" id="KW-0067">ATP-binding</keyword>
<evidence type="ECO:0000256" key="7">
    <source>
        <dbReference type="ARBA" id="ARBA00022692"/>
    </source>
</evidence>
<dbReference type="RefSeq" id="WP_192029530.1">
    <property type="nucleotide sequence ID" value="NZ_JACYTR010000017.1"/>
</dbReference>
<keyword evidence="9" id="KW-0418">Kinase</keyword>
<dbReference type="GO" id="GO:0000155">
    <property type="term" value="F:phosphorelay sensor kinase activity"/>
    <property type="evidence" value="ECO:0007669"/>
    <property type="project" value="InterPro"/>
</dbReference>
<comment type="catalytic activity">
    <reaction evidence="1">
        <text>ATP + protein L-histidine = ADP + protein N-phospho-L-histidine.</text>
        <dbReference type="EC" id="2.7.13.3"/>
    </reaction>
</comment>
<dbReference type="SUPFAM" id="SSF47384">
    <property type="entry name" value="Homodimeric domain of signal transducing histidine kinase"/>
    <property type="match status" value="1"/>
</dbReference>
<dbReference type="PRINTS" id="PR00344">
    <property type="entry name" value="BCTRLSENSOR"/>
</dbReference>
<evidence type="ECO:0000256" key="17">
    <source>
        <dbReference type="PROSITE-ProRule" id="PRU00110"/>
    </source>
</evidence>
<evidence type="ECO:0000313" key="26">
    <source>
        <dbReference type="Proteomes" id="UP000613768"/>
    </source>
</evidence>
<keyword evidence="5 18" id="KW-0597">Phosphoprotein</keyword>
<evidence type="ECO:0000256" key="5">
    <source>
        <dbReference type="ARBA" id="ARBA00022553"/>
    </source>
</evidence>
<dbReference type="PANTHER" id="PTHR45339:SF1">
    <property type="entry name" value="HYBRID SIGNAL TRANSDUCTION HISTIDINE KINASE J"/>
    <property type="match status" value="1"/>
</dbReference>
<keyword evidence="12" id="KW-0902">Two-component regulatory system</keyword>
<feature type="modified residue" description="Phosphohistidine" evidence="17">
    <location>
        <position position="1077"/>
    </location>
</feature>
<dbReference type="AlphaFoldDB" id="A0AAW3ZJF0"/>
<organism evidence="25 26">
    <name type="scientific">Pseudomarimonas arenosa</name>
    <dbReference type="NCBI Taxonomy" id="2774145"/>
    <lineage>
        <taxon>Bacteria</taxon>
        <taxon>Pseudomonadati</taxon>
        <taxon>Pseudomonadota</taxon>
        <taxon>Gammaproteobacteria</taxon>
        <taxon>Lysobacterales</taxon>
        <taxon>Lysobacteraceae</taxon>
        <taxon>Pseudomarimonas</taxon>
    </lineage>
</organism>
<evidence type="ECO:0000256" key="18">
    <source>
        <dbReference type="PROSITE-ProRule" id="PRU00169"/>
    </source>
</evidence>
<feature type="transmembrane region" description="Helical" evidence="20">
    <location>
        <begin position="28"/>
        <end position="48"/>
    </location>
</feature>
<evidence type="ECO:0000256" key="20">
    <source>
        <dbReference type="SAM" id="Phobius"/>
    </source>
</evidence>
<gene>
    <name evidence="25" type="ORF">IFO71_10205</name>
</gene>
<dbReference type="Gene3D" id="1.10.287.130">
    <property type="match status" value="1"/>
</dbReference>
<evidence type="ECO:0000259" key="22">
    <source>
        <dbReference type="PROSITE" id="PS50110"/>
    </source>
</evidence>
<dbReference type="GO" id="GO:0005886">
    <property type="term" value="C:plasma membrane"/>
    <property type="evidence" value="ECO:0007669"/>
    <property type="project" value="UniProtKB-SubCell"/>
</dbReference>
<dbReference type="Gene3D" id="1.10.8.500">
    <property type="entry name" value="HAMP domain in histidine kinase"/>
    <property type="match status" value="1"/>
</dbReference>
<dbReference type="EC" id="2.7.13.3" evidence="3"/>
<dbReference type="InterPro" id="IPR003594">
    <property type="entry name" value="HATPase_dom"/>
</dbReference>
<feature type="domain" description="HPt" evidence="24">
    <location>
        <begin position="1038"/>
        <end position="1130"/>
    </location>
</feature>
<evidence type="ECO:0000256" key="16">
    <source>
        <dbReference type="ARBA" id="ARBA00068150"/>
    </source>
</evidence>
<dbReference type="Gene3D" id="1.20.120.160">
    <property type="entry name" value="HPT domain"/>
    <property type="match status" value="1"/>
</dbReference>
<dbReference type="PROSITE" id="PS50109">
    <property type="entry name" value="HIS_KIN"/>
    <property type="match status" value="1"/>
</dbReference>
<dbReference type="InterPro" id="IPR004358">
    <property type="entry name" value="Sig_transdc_His_kin-like_C"/>
</dbReference>
<evidence type="ECO:0000256" key="15">
    <source>
        <dbReference type="ARBA" id="ARBA00064003"/>
    </source>
</evidence>
<feature type="modified residue" description="4-aspartylphosphate" evidence="18">
    <location>
        <position position="925"/>
    </location>
</feature>
<dbReference type="Gene3D" id="3.40.50.2300">
    <property type="match status" value="2"/>
</dbReference>
<keyword evidence="13" id="KW-0843">Virulence</keyword>
<dbReference type="SUPFAM" id="SSF47226">
    <property type="entry name" value="Histidine-containing phosphotransfer domain, HPT domain"/>
    <property type="match status" value="1"/>
</dbReference>
<dbReference type="CDD" id="cd18773">
    <property type="entry name" value="PDC1_HK_sensor"/>
    <property type="match status" value="1"/>
</dbReference>
<dbReference type="InterPro" id="IPR003661">
    <property type="entry name" value="HisK_dim/P_dom"/>
</dbReference>
<name>A0AAW3ZJF0_9GAMM</name>
<dbReference type="Proteomes" id="UP000613768">
    <property type="component" value="Unassembled WGS sequence"/>
</dbReference>
<dbReference type="InterPro" id="IPR001789">
    <property type="entry name" value="Sig_transdc_resp-reg_receiver"/>
</dbReference>
<dbReference type="SUPFAM" id="SSF55874">
    <property type="entry name" value="ATPase domain of HSP90 chaperone/DNA topoisomerase II/histidine kinase"/>
    <property type="match status" value="1"/>
</dbReference>
<feature type="transmembrane region" description="Helical" evidence="20">
    <location>
        <begin position="374"/>
        <end position="394"/>
    </location>
</feature>
<dbReference type="Pfam" id="PF01627">
    <property type="entry name" value="Hpt"/>
    <property type="match status" value="1"/>
</dbReference>
<feature type="domain" description="Histidine kinase" evidence="21">
    <location>
        <begin position="487"/>
        <end position="708"/>
    </location>
</feature>
<evidence type="ECO:0000256" key="9">
    <source>
        <dbReference type="ARBA" id="ARBA00022777"/>
    </source>
</evidence>
<dbReference type="SMART" id="SM00448">
    <property type="entry name" value="REC"/>
    <property type="match status" value="2"/>
</dbReference>
<dbReference type="SMART" id="SM00387">
    <property type="entry name" value="HATPase_c"/>
    <property type="match status" value="1"/>
</dbReference>
<keyword evidence="14 20" id="KW-0472">Membrane</keyword>
<evidence type="ECO:0000259" key="23">
    <source>
        <dbReference type="PROSITE" id="PS50885"/>
    </source>
</evidence>
<feature type="domain" description="HAMP" evidence="23">
    <location>
        <begin position="396"/>
        <end position="454"/>
    </location>
</feature>
<dbReference type="SUPFAM" id="SSF52172">
    <property type="entry name" value="CheY-like"/>
    <property type="match status" value="2"/>
</dbReference>
<dbReference type="Pfam" id="PF02518">
    <property type="entry name" value="HATPase_c"/>
    <property type="match status" value="1"/>
</dbReference>
<dbReference type="SMART" id="SM00388">
    <property type="entry name" value="HisKA"/>
    <property type="match status" value="1"/>
</dbReference>
<dbReference type="CDD" id="cd06225">
    <property type="entry name" value="HAMP"/>
    <property type="match status" value="1"/>
</dbReference>
<evidence type="ECO:0000256" key="6">
    <source>
        <dbReference type="ARBA" id="ARBA00022679"/>
    </source>
</evidence>
<dbReference type="CDD" id="cd00088">
    <property type="entry name" value="HPT"/>
    <property type="match status" value="1"/>
</dbReference>
<evidence type="ECO:0000256" key="4">
    <source>
        <dbReference type="ARBA" id="ARBA00022475"/>
    </source>
</evidence>
<dbReference type="CDD" id="cd00082">
    <property type="entry name" value="HisKA"/>
    <property type="match status" value="1"/>
</dbReference>
<keyword evidence="4" id="KW-1003">Cell membrane</keyword>
<dbReference type="PROSITE" id="PS50894">
    <property type="entry name" value="HPT"/>
    <property type="match status" value="1"/>
</dbReference>
<dbReference type="InterPro" id="IPR036097">
    <property type="entry name" value="HisK_dim/P_sf"/>
</dbReference>
<dbReference type="CDD" id="cd16922">
    <property type="entry name" value="HATPase_EvgS-ArcB-TorS-like"/>
    <property type="match status" value="1"/>
</dbReference>
<dbReference type="InterPro" id="IPR036890">
    <property type="entry name" value="HATPase_C_sf"/>
</dbReference>
<proteinExistence type="predicted"/>
<evidence type="ECO:0000256" key="8">
    <source>
        <dbReference type="ARBA" id="ARBA00022741"/>
    </source>
</evidence>
<evidence type="ECO:0000313" key="25">
    <source>
        <dbReference type="EMBL" id="MBD8526108.1"/>
    </source>
</evidence>
<dbReference type="EMBL" id="JACYTR010000017">
    <property type="protein sequence ID" value="MBD8526108.1"/>
    <property type="molecule type" value="Genomic_DNA"/>
</dbReference>
<keyword evidence="7 20" id="KW-0812">Transmembrane</keyword>
<dbReference type="FunFam" id="1.10.287.130:FF:000002">
    <property type="entry name" value="Two-component osmosensing histidine kinase"/>
    <property type="match status" value="1"/>
</dbReference>
<evidence type="ECO:0000256" key="19">
    <source>
        <dbReference type="SAM" id="MobiDB-lite"/>
    </source>
</evidence>
<dbReference type="PROSITE" id="PS50885">
    <property type="entry name" value="HAMP"/>
    <property type="match status" value="1"/>
</dbReference>
<dbReference type="PANTHER" id="PTHR45339">
    <property type="entry name" value="HYBRID SIGNAL TRANSDUCTION HISTIDINE KINASE J"/>
    <property type="match status" value="1"/>
</dbReference>
<dbReference type="InterPro" id="IPR036641">
    <property type="entry name" value="HPT_dom_sf"/>
</dbReference>
<dbReference type="InterPro" id="IPR003660">
    <property type="entry name" value="HAMP_dom"/>
</dbReference>
<dbReference type="Pfam" id="PF00672">
    <property type="entry name" value="HAMP"/>
    <property type="match status" value="1"/>
</dbReference>
<dbReference type="InterPro" id="IPR011006">
    <property type="entry name" value="CheY-like_superfamily"/>
</dbReference>
<dbReference type="Gene3D" id="3.30.565.10">
    <property type="entry name" value="Histidine kinase-like ATPase, C-terminal domain"/>
    <property type="match status" value="1"/>
</dbReference>
<dbReference type="SMART" id="SM00304">
    <property type="entry name" value="HAMP"/>
    <property type="match status" value="1"/>
</dbReference>
<comment type="subunit">
    <text evidence="15">At low DSF concentrations, interacts with RpfF.</text>
</comment>